<dbReference type="Pfam" id="PF25440">
    <property type="entry name" value="Beta-prop_RIC1_2nd"/>
    <property type="match status" value="1"/>
</dbReference>
<evidence type="ECO:0000256" key="2">
    <source>
        <dbReference type="ARBA" id="ARBA00023136"/>
    </source>
</evidence>
<proteinExistence type="predicted"/>
<sequence>MYWVYGSAKVISNIAPLEKEITATREGQTVGGSLDESLLSLKRNSNGVLFATLTAKSLALWTTKPTAMVAKIVRTEESIEQYGLNQDIFWKPDSTMIVILTIDMFFLFYQIVANSSYVYQYRFDAVHSYVTGPGHGNGIMSLSMRFHQSKQLTSGVECAVPTNEELIVCEKARSAIRYIDWFDGSDTKEPTLFDQLDFLPPHIDCHIHNIVYDKFMDIFCWITSNGEAYLTYKKSKQDDKEWHGCCLYNDVGEDNKGRATAITLNRKFGLVAIGTEGGTVLCYSVLDKSSVSLSHTLFPKNITDILFKVTSLSWSSDGYMLAVGWAHHGVSLWSVFGRLLFSTISEDSLTLLSGNFQDDFFNGVHQLFWSPSNQELFILQNISLEDGVIDKFYILPIAKSAVTGFHSPDNVRHALLQMDDRLYLYNKVDQEIEGLNPDVIWQTIQYPSAYISDNWPIKYVSISYDGKYVAIAGKYGVAHCNMTNGRWKLFGDQLQEQEFVCHGGLVWYKKILIVACDVVDDNSHELRFYSRENNLDNSYLLFCEKLAKPVIYLSIMDDSLLVYTMDNILHDYRISIRSDGSLEVELLQQISFEGVISVPGRVQCITWFQEKPTEGSFNDPRHSSIIILIAGKLVYASPQEIDGVFQYKARKLSDRVEYFYVPNKSIGSHQNSLWAYDGQSFQVWVSIMKHDTGETTVGLDISESGEDESFRFSLDFYPRSILLEKGIVIGLEQSTSTIHSPFASFKLLTKSHLFLHHIVRHFVSKRLEPEAVAYALCYQRLKYFAHSLEVLLHQVLEDEADASATPGKDAELPLVVQFLNHFPQYLDIVVRCARKTEVALWGYLFSVVGNPKELFERCIDADQLKTATSYLIVLQTLEPVSVSSKYSVRLVQKAYEANEIVLCRDLIRYLSSIYGSETSLREAFMNVVSSSKES</sequence>
<name>A0ABR2X527_9FUNG</name>
<dbReference type="Proteomes" id="UP001479436">
    <property type="component" value="Unassembled WGS sequence"/>
</dbReference>
<protein>
    <submittedName>
        <fullName evidence="4">WD40 repeat protein</fullName>
    </submittedName>
</protein>
<comment type="caution">
    <text evidence="4">The sequence shown here is derived from an EMBL/GenBank/DDBJ whole genome shotgun (WGS) entry which is preliminary data.</text>
</comment>
<evidence type="ECO:0000259" key="3">
    <source>
        <dbReference type="Pfam" id="PF07064"/>
    </source>
</evidence>
<dbReference type="EMBL" id="JASJQH010000002">
    <property type="protein sequence ID" value="KAK9768887.1"/>
    <property type="molecule type" value="Genomic_DNA"/>
</dbReference>
<comment type="subcellular location">
    <subcellularLocation>
        <location evidence="1">Membrane</location>
    </subcellularLocation>
</comment>
<dbReference type="PANTHER" id="PTHR22746:SF10">
    <property type="entry name" value="GUANINE NUCLEOTIDE EXCHANGE FACTOR SUBUNIT RIC1"/>
    <property type="match status" value="1"/>
</dbReference>
<dbReference type="Pfam" id="PF07064">
    <property type="entry name" value="RIC1"/>
    <property type="match status" value="1"/>
</dbReference>
<organism evidence="4 5">
    <name type="scientific">Basidiobolus ranarum</name>
    <dbReference type="NCBI Taxonomy" id="34480"/>
    <lineage>
        <taxon>Eukaryota</taxon>
        <taxon>Fungi</taxon>
        <taxon>Fungi incertae sedis</taxon>
        <taxon>Zoopagomycota</taxon>
        <taxon>Entomophthoromycotina</taxon>
        <taxon>Basidiobolomycetes</taxon>
        <taxon>Basidiobolales</taxon>
        <taxon>Basidiobolaceae</taxon>
        <taxon>Basidiobolus</taxon>
    </lineage>
</organism>
<dbReference type="PANTHER" id="PTHR22746">
    <property type="entry name" value="RAB6A-GEF COMPLEX PARTNER PROTEIN 1"/>
    <property type="match status" value="1"/>
</dbReference>
<gene>
    <name evidence="4" type="primary">RIC1</name>
    <name evidence="4" type="ORF">K7432_000116</name>
</gene>
<feature type="domain" description="RIC1 C-terminal alpha solenoid region" evidence="3">
    <location>
        <begin position="756"/>
        <end position="925"/>
    </location>
</feature>
<dbReference type="SUPFAM" id="SSF101898">
    <property type="entry name" value="NHL repeat"/>
    <property type="match status" value="1"/>
</dbReference>
<dbReference type="InterPro" id="IPR009771">
    <property type="entry name" value="RIC1_C"/>
</dbReference>
<dbReference type="SUPFAM" id="SSF82171">
    <property type="entry name" value="DPP6 N-terminal domain-like"/>
    <property type="match status" value="1"/>
</dbReference>
<evidence type="ECO:0000313" key="5">
    <source>
        <dbReference type="Proteomes" id="UP001479436"/>
    </source>
</evidence>
<dbReference type="InterPro" id="IPR015943">
    <property type="entry name" value="WD40/YVTN_repeat-like_dom_sf"/>
</dbReference>
<keyword evidence="2" id="KW-0472">Membrane</keyword>
<accession>A0ABR2X527</accession>
<keyword evidence="5" id="KW-1185">Reference proteome</keyword>
<dbReference type="Gene3D" id="2.130.10.10">
    <property type="entry name" value="YVTN repeat-like/Quinoprotein amine dehydrogenase"/>
    <property type="match status" value="1"/>
</dbReference>
<reference evidence="4 5" key="1">
    <citation type="submission" date="2023-04" db="EMBL/GenBank/DDBJ databases">
        <title>Genome of Basidiobolus ranarum AG-B5.</title>
        <authorList>
            <person name="Stajich J.E."/>
            <person name="Carter-House D."/>
            <person name="Gryganskyi A."/>
        </authorList>
    </citation>
    <scope>NUCLEOTIDE SEQUENCE [LARGE SCALE GENOMIC DNA]</scope>
    <source>
        <strain evidence="4 5">AG-B5</strain>
    </source>
</reference>
<dbReference type="InterPro" id="IPR040096">
    <property type="entry name" value="Ric1"/>
</dbReference>
<evidence type="ECO:0000313" key="4">
    <source>
        <dbReference type="EMBL" id="KAK9768887.1"/>
    </source>
</evidence>
<evidence type="ECO:0000256" key="1">
    <source>
        <dbReference type="ARBA" id="ARBA00004370"/>
    </source>
</evidence>